<evidence type="ECO:0000256" key="1">
    <source>
        <dbReference type="SAM" id="Phobius"/>
    </source>
</evidence>
<accession>A0A1B7MLR0</accession>
<proteinExistence type="predicted"/>
<evidence type="ECO:0000259" key="2">
    <source>
        <dbReference type="Pfam" id="PF20151"/>
    </source>
</evidence>
<gene>
    <name evidence="3" type="ORF">K503DRAFT_518464</name>
</gene>
<dbReference type="InParanoid" id="A0A1B7MLR0"/>
<dbReference type="OrthoDB" id="2692685at2759"/>
<keyword evidence="4" id="KW-1185">Reference proteome</keyword>
<dbReference type="Proteomes" id="UP000092154">
    <property type="component" value="Unassembled WGS sequence"/>
</dbReference>
<name>A0A1B7MLR0_9AGAM</name>
<keyword evidence="1" id="KW-0812">Transmembrane</keyword>
<dbReference type="Pfam" id="PF20151">
    <property type="entry name" value="DUF6533"/>
    <property type="match status" value="1"/>
</dbReference>
<dbReference type="EMBL" id="KV448755">
    <property type="protein sequence ID" value="OAX33519.1"/>
    <property type="molecule type" value="Genomic_DNA"/>
</dbReference>
<evidence type="ECO:0000313" key="4">
    <source>
        <dbReference type="Proteomes" id="UP000092154"/>
    </source>
</evidence>
<dbReference type="AlphaFoldDB" id="A0A1B7MLR0"/>
<sequence length="154" mass="17541">MTVVSNDPVWWPDIEWNQSYSYFIVASSAMVVYDWALSFEQEVDLFWATLVCHDSAISQCSLHRNTVFCKPDACRSPHNLADRYAASSFTASSLPMRWLIGNFSSGTVAYHVYSWAYVVVHAMLCVILTARLHAMYQQSRKMLIFLIVTLLAVS</sequence>
<evidence type="ECO:0000313" key="3">
    <source>
        <dbReference type="EMBL" id="OAX33519.1"/>
    </source>
</evidence>
<keyword evidence="1" id="KW-1133">Transmembrane helix</keyword>
<protein>
    <recommendedName>
        <fullName evidence="2">DUF6533 domain-containing protein</fullName>
    </recommendedName>
</protein>
<feature type="transmembrane region" description="Helical" evidence="1">
    <location>
        <begin position="20"/>
        <end position="37"/>
    </location>
</feature>
<feature type="domain" description="DUF6533" evidence="2">
    <location>
        <begin position="22"/>
        <end position="48"/>
    </location>
</feature>
<dbReference type="InterPro" id="IPR045340">
    <property type="entry name" value="DUF6533"/>
</dbReference>
<reference evidence="3 4" key="1">
    <citation type="submission" date="2016-06" db="EMBL/GenBank/DDBJ databases">
        <title>Comparative genomics of the ectomycorrhizal sister species Rhizopogon vinicolor and Rhizopogon vesiculosus (Basidiomycota: Boletales) reveals a divergence of the mating type B locus.</title>
        <authorList>
            <consortium name="DOE Joint Genome Institute"/>
            <person name="Mujic A.B."/>
            <person name="Kuo A."/>
            <person name="Tritt A."/>
            <person name="Lipzen A."/>
            <person name="Chen C."/>
            <person name="Johnson J."/>
            <person name="Sharma A."/>
            <person name="Barry K."/>
            <person name="Grigoriev I.V."/>
            <person name="Spatafora J.W."/>
        </authorList>
    </citation>
    <scope>NUCLEOTIDE SEQUENCE [LARGE SCALE GENOMIC DNA]</scope>
    <source>
        <strain evidence="3 4">AM-OR11-026</strain>
    </source>
</reference>
<feature type="transmembrane region" description="Helical" evidence="1">
    <location>
        <begin position="112"/>
        <end position="132"/>
    </location>
</feature>
<keyword evidence="1" id="KW-0472">Membrane</keyword>
<organism evidence="3 4">
    <name type="scientific">Rhizopogon vinicolor AM-OR11-026</name>
    <dbReference type="NCBI Taxonomy" id="1314800"/>
    <lineage>
        <taxon>Eukaryota</taxon>
        <taxon>Fungi</taxon>
        <taxon>Dikarya</taxon>
        <taxon>Basidiomycota</taxon>
        <taxon>Agaricomycotina</taxon>
        <taxon>Agaricomycetes</taxon>
        <taxon>Agaricomycetidae</taxon>
        <taxon>Boletales</taxon>
        <taxon>Suillineae</taxon>
        <taxon>Rhizopogonaceae</taxon>
        <taxon>Rhizopogon</taxon>
    </lineage>
</organism>